<feature type="non-terminal residue" evidence="1">
    <location>
        <position position="123"/>
    </location>
</feature>
<organism evidence="1 2">
    <name type="scientific">Cinchona calisaya</name>
    <dbReference type="NCBI Taxonomy" id="153742"/>
    <lineage>
        <taxon>Eukaryota</taxon>
        <taxon>Viridiplantae</taxon>
        <taxon>Streptophyta</taxon>
        <taxon>Embryophyta</taxon>
        <taxon>Tracheophyta</taxon>
        <taxon>Spermatophyta</taxon>
        <taxon>Magnoliopsida</taxon>
        <taxon>eudicotyledons</taxon>
        <taxon>Gunneridae</taxon>
        <taxon>Pentapetalae</taxon>
        <taxon>asterids</taxon>
        <taxon>lamiids</taxon>
        <taxon>Gentianales</taxon>
        <taxon>Rubiaceae</taxon>
        <taxon>Cinchonoideae</taxon>
        <taxon>Cinchoneae</taxon>
        <taxon>Cinchona</taxon>
    </lineage>
</organism>
<proteinExistence type="predicted"/>
<evidence type="ECO:0000313" key="1">
    <source>
        <dbReference type="EMBL" id="KAL3509161.1"/>
    </source>
</evidence>
<sequence length="123" mass="14545">MNKNFVKTLSQEIQDSEEYDNEGVQELRRSKRARVETNFGPDFIIALIIEEYPNTYKEVMNSIDANFWKDAVKNEIESIIYNRIWELVDLPRECKPIGCKWVFRKKLLPDDSIDKFKALLVAK</sequence>
<keyword evidence="2" id="KW-1185">Reference proteome</keyword>
<evidence type="ECO:0008006" key="3">
    <source>
        <dbReference type="Google" id="ProtNLM"/>
    </source>
</evidence>
<reference evidence="1 2" key="1">
    <citation type="submission" date="2024-11" db="EMBL/GenBank/DDBJ databases">
        <title>A near-complete genome assembly of Cinchona calisaya.</title>
        <authorList>
            <person name="Lian D.C."/>
            <person name="Zhao X.W."/>
            <person name="Wei L."/>
        </authorList>
    </citation>
    <scope>NUCLEOTIDE SEQUENCE [LARGE SCALE GENOMIC DNA]</scope>
    <source>
        <tissue evidence="1">Nenye</tissue>
    </source>
</reference>
<protein>
    <recommendedName>
        <fullName evidence="3">Reverse transcriptase</fullName>
    </recommendedName>
</protein>
<dbReference type="Proteomes" id="UP001630127">
    <property type="component" value="Unassembled WGS sequence"/>
</dbReference>
<gene>
    <name evidence="1" type="ORF">ACH5RR_028562</name>
</gene>
<name>A0ABD2YQI4_9GENT</name>
<dbReference type="EMBL" id="JBJUIK010000012">
    <property type="protein sequence ID" value="KAL3509161.1"/>
    <property type="molecule type" value="Genomic_DNA"/>
</dbReference>
<accession>A0ABD2YQI4</accession>
<evidence type="ECO:0000313" key="2">
    <source>
        <dbReference type="Proteomes" id="UP001630127"/>
    </source>
</evidence>
<comment type="caution">
    <text evidence="1">The sequence shown here is derived from an EMBL/GenBank/DDBJ whole genome shotgun (WGS) entry which is preliminary data.</text>
</comment>
<dbReference type="AlphaFoldDB" id="A0ABD2YQI4"/>